<reference evidence="1 2" key="1">
    <citation type="submission" date="2015-09" db="EMBL/GenBank/DDBJ databases">
        <authorList>
            <consortium name="Swine Surveillance"/>
        </authorList>
    </citation>
    <scope>NUCLEOTIDE SEQUENCE [LARGE SCALE GENOMIC DNA]</scope>
    <source>
        <strain evidence="1 2">CECT 7648</strain>
    </source>
</reference>
<dbReference type="RefSeq" id="WP_058247260.1">
    <property type="nucleotide sequence ID" value="NZ_CYSE01000003.1"/>
</dbReference>
<evidence type="ECO:0000313" key="2">
    <source>
        <dbReference type="Proteomes" id="UP000054935"/>
    </source>
</evidence>
<keyword evidence="2" id="KW-1185">Reference proteome</keyword>
<dbReference type="Proteomes" id="UP000054935">
    <property type="component" value="Unassembled WGS sequence"/>
</dbReference>
<proteinExistence type="predicted"/>
<evidence type="ECO:0000313" key="1">
    <source>
        <dbReference type="EMBL" id="CUH77998.1"/>
    </source>
</evidence>
<sequence>MAKAPHIPWLCEGIFAHRAMRRMAAGFVLAACSFVPVTFAGFCLPKGSAFVSHDHRAKGGLA</sequence>
<organism evidence="1 2">
    <name type="scientific">Tropicibacter naphthalenivorans</name>
    <dbReference type="NCBI Taxonomy" id="441103"/>
    <lineage>
        <taxon>Bacteria</taxon>
        <taxon>Pseudomonadati</taxon>
        <taxon>Pseudomonadota</taxon>
        <taxon>Alphaproteobacteria</taxon>
        <taxon>Rhodobacterales</taxon>
        <taxon>Roseobacteraceae</taxon>
        <taxon>Tropicibacter</taxon>
    </lineage>
</organism>
<protein>
    <submittedName>
        <fullName evidence="1">Uncharacterized protein</fullName>
    </submittedName>
</protein>
<dbReference type="AlphaFoldDB" id="A0A0P1GTW4"/>
<gene>
    <name evidence="1" type="ORF">TRN7648_01739</name>
</gene>
<dbReference type="EMBL" id="CYSE01000003">
    <property type="protein sequence ID" value="CUH77998.1"/>
    <property type="molecule type" value="Genomic_DNA"/>
</dbReference>
<accession>A0A0P1GTW4</accession>
<name>A0A0P1GTW4_9RHOB</name>
<dbReference type="STRING" id="441103.TRN7648_01739"/>